<dbReference type="EMBL" id="BQNB010011854">
    <property type="protein sequence ID" value="GJS96011.1"/>
    <property type="molecule type" value="Genomic_DNA"/>
</dbReference>
<proteinExistence type="predicted"/>
<reference evidence="1" key="2">
    <citation type="submission" date="2022-01" db="EMBL/GenBank/DDBJ databases">
        <authorList>
            <person name="Yamashiro T."/>
            <person name="Shiraishi A."/>
            <person name="Satake H."/>
            <person name="Nakayama K."/>
        </authorList>
    </citation>
    <scope>NUCLEOTIDE SEQUENCE</scope>
</reference>
<organism evidence="1 2">
    <name type="scientific">Tanacetum coccineum</name>
    <dbReference type="NCBI Taxonomy" id="301880"/>
    <lineage>
        <taxon>Eukaryota</taxon>
        <taxon>Viridiplantae</taxon>
        <taxon>Streptophyta</taxon>
        <taxon>Embryophyta</taxon>
        <taxon>Tracheophyta</taxon>
        <taxon>Spermatophyta</taxon>
        <taxon>Magnoliopsida</taxon>
        <taxon>eudicotyledons</taxon>
        <taxon>Gunneridae</taxon>
        <taxon>Pentapetalae</taxon>
        <taxon>asterids</taxon>
        <taxon>campanulids</taxon>
        <taxon>Asterales</taxon>
        <taxon>Asteraceae</taxon>
        <taxon>Asteroideae</taxon>
        <taxon>Anthemideae</taxon>
        <taxon>Anthemidinae</taxon>
        <taxon>Tanacetum</taxon>
    </lineage>
</organism>
<reference evidence="1" key="1">
    <citation type="journal article" date="2022" name="Int. J. Mol. Sci.">
        <title>Draft Genome of Tanacetum Coccineum: Genomic Comparison of Closely Related Tanacetum-Family Plants.</title>
        <authorList>
            <person name="Yamashiro T."/>
            <person name="Shiraishi A."/>
            <person name="Nakayama K."/>
            <person name="Satake H."/>
        </authorList>
    </citation>
    <scope>NUCLEOTIDE SEQUENCE</scope>
</reference>
<comment type="caution">
    <text evidence="1">The sequence shown here is derived from an EMBL/GenBank/DDBJ whole genome shotgun (WGS) entry which is preliminary data.</text>
</comment>
<sequence length="153" mass="17057">MMSVVVSQLDDDMRGDLSEVVSLSRIVLLRGSDVRYQMNLRTRLGNKDARVLTSEFAIRIVTVSNLRFCIVDRVFDVIRSQMCELESNRTIVFFPVDTSLDSCRIAQLALCNLQLIVGSIRRNASKSVLAVLSAIICSRSVERAAFVLDLVSA</sequence>
<name>A0ABQ5A2T2_9ASTR</name>
<evidence type="ECO:0000313" key="1">
    <source>
        <dbReference type="EMBL" id="GJS96011.1"/>
    </source>
</evidence>
<protein>
    <submittedName>
        <fullName evidence="1">Uncharacterized protein</fullName>
    </submittedName>
</protein>
<dbReference type="Proteomes" id="UP001151760">
    <property type="component" value="Unassembled WGS sequence"/>
</dbReference>
<accession>A0ABQ5A2T2</accession>
<keyword evidence="2" id="KW-1185">Reference proteome</keyword>
<evidence type="ECO:0000313" key="2">
    <source>
        <dbReference type="Proteomes" id="UP001151760"/>
    </source>
</evidence>
<gene>
    <name evidence="1" type="ORF">Tco_0802979</name>
</gene>